<dbReference type="RefSeq" id="XP_040634605.1">
    <property type="nucleotide sequence ID" value="XM_040787486.1"/>
</dbReference>
<gene>
    <name evidence="1" type="ORF">EURHEDRAFT_548500</name>
</gene>
<evidence type="ECO:0000313" key="2">
    <source>
        <dbReference type="Proteomes" id="UP000019804"/>
    </source>
</evidence>
<proteinExistence type="predicted"/>
<dbReference type="GeneID" id="63702610"/>
<protein>
    <submittedName>
        <fullName evidence="1">Uncharacterized protein</fullName>
    </submittedName>
</protein>
<name>A0A017S3Z7_ASPRC</name>
<evidence type="ECO:0000313" key="1">
    <source>
        <dbReference type="EMBL" id="EYE90915.1"/>
    </source>
</evidence>
<dbReference type="AlphaFoldDB" id="A0A017S3Z7"/>
<reference evidence="2" key="1">
    <citation type="journal article" date="2014" name="Nat. Commun.">
        <title>Genomic adaptations of the halophilic Dead Sea filamentous fungus Eurotium rubrum.</title>
        <authorList>
            <person name="Kis-Papo T."/>
            <person name="Weig A.R."/>
            <person name="Riley R."/>
            <person name="Persoh D."/>
            <person name="Salamov A."/>
            <person name="Sun H."/>
            <person name="Lipzen A."/>
            <person name="Wasser S.P."/>
            <person name="Rambold G."/>
            <person name="Grigoriev I.V."/>
            <person name="Nevo E."/>
        </authorList>
    </citation>
    <scope>NUCLEOTIDE SEQUENCE [LARGE SCALE GENOMIC DNA]</scope>
    <source>
        <strain evidence="2">CBS 135680</strain>
    </source>
</reference>
<dbReference type="HOGENOM" id="CLU_2621615_0_0_1"/>
<dbReference type="EMBL" id="KK088451">
    <property type="protein sequence ID" value="EYE90915.1"/>
    <property type="molecule type" value="Genomic_DNA"/>
</dbReference>
<organism evidence="1 2">
    <name type="scientific">Aspergillus ruber (strain CBS 135680)</name>
    <dbReference type="NCBI Taxonomy" id="1388766"/>
    <lineage>
        <taxon>Eukaryota</taxon>
        <taxon>Fungi</taxon>
        <taxon>Dikarya</taxon>
        <taxon>Ascomycota</taxon>
        <taxon>Pezizomycotina</taxon>
        <taxon>Eurotiomycetes</taxon>
        <taxon>Eurotiomycetidae</taxon>
        <taxon>Eurotiales</taxon>
        <taxon>Aspergillaceae</taxon>
        <taxon>Aspergillus</taxon>
        <taxon>Aspergillus subgen. Aspergillus</taxon>
    </lineage>
</organism>
<dbReference type="Proteomes" id="UP000019804">
    <property type="component" value="Unassembled WGS sequence"/>
</dbReference>
<sequence length="78" mass="8499">MGVVRPKVSLASWSIFGTSSSAVTTWSIPRTVAPIKGVRPYSSFVFGLLPAFNYSATSSFTLNLRLLPRTIVFTLPHP</sequence>
<keyword evidence="2" id="KW-1185">Reference proteome</keyword>
<accession>A0A017S3Z7</accession>